<dbReference type="EMBL" id="BMAW01047027">
    <property type="protein sequence ID" value="GFS58659.1"/>
    <property type="molecule type" value="Genomic_DNA"/>
</dbReference>
<gene>
    <name evidence="1" type="ORF">NPIL_88391</name>
</gene>
<name>A0A8X6ISJ5_NEPPI</name>
<keyword evidence="2" id="KW-1185">Reference proteome</keyword>
<organism evidence="1 2">
    <name type="scientific">Nephila pilipes</name>
    <name type="common">Giant wood spider</name>
    <name type="synonym">Nephila maculata</name>
    <dbReference type="NCBI Taxonomy" id="299642"/>
    <lineage>
        <taxon>Eukaryota</taxon>
        <taxon>Metazoa</taxon>
        <taxon>Ecdysozoa</taxon>
        <taxon>Arthropoda</taxon>
        <taxon>Chelicerata</taxon>
        <taxon>Arachnida</taxon>
        <taxon>Araneae</taxon>
        <taxon>Araneomorphae</taxon>
        <taxon>Entelegynae</taxon>
        <taxon>Araneoidea</taxon>
        <taxon>Nephilidae</taxon>
        <taxon>Nephila</taxon>
    </lineage>
</organism>
<sequence length="77" mass="8602">MLRPAEGAMCLTGLLQNRLHRMAKDPEINSSECLDLCIYLPLVPSFTVENRHGNHFEKVSSAVCIMIFPADSINNDI</sequence>
<reference evidence="1" key="1">
    <citation type="submission" date="2020-08" db="EMBL/GenBank/DDBJ databases">
        <title>Multicomponent nature underlies the extraordinary mechanical properties of spider dragline silk.</title>
        <authorList>
            <person name="Kono N."/>
            <person name="Nakamura H."/>
            <person name="Mori M."/>
            <person name="Yoshida Y."/>
            <person name="Ohtoshi R."/>
            <person name="Malay A.D."/>
            <person name="Moran D.A.P."/>
            <person name="Tomita M."/>
            <person name="Numata K."/>
            <person name="Arakawa K."/>
        </authorList>
    </citation>
    <scope>NUCLEOTIDE SEQUENCE</scope>
</reference>
<protein>
    <submittedName>
        <fullName evidence="1">Uncharacterized protein</fullName>
    </submittedName>
</protein>
<evidence type="ECO:0000313" key="2">
    <source>
        <dbReference type="Proteomes" id="UP000887013"/>
    </source>
</evidence>
<comment type="caution">
    <text evidence="1">The sequence shown here is derived from an EMBL/GenBank/DDBJ whole genome shotgun (WGS) entry which is preliminary data.</text>
</comment>
<proteinExistence type="predicted"/>
<accession>A0A8X6ISJ5</accession>
<evidence type="ECO:0000313" key="1">
    <source>
        <dbReference type="EMBL" id="GFS58659.1"/>
    </source>
</evidence>
<dbReference type="AlphaFoldDB" id="A0A8X6ISJ5"/>
<dbReference type="Proteomes" id="UP000887013">
    <property type="component" value="Unassembled WGS sequence"/>
</dbReference>